<gene>
    <name evidence="6" type="ORF">Dac01nite_06180</name>
</gene>
<feature type="signal peptide" evidence="4">
    <location>
        <begin position="1"/>
        <end position="25"/>
    </location>
</feature>
<accession>A0A919Q0V8</accession>
<feature type="domain" description="Blue (type 1) copper" evidence="5">
    <location>
        <begin position="89"/>
        <end position="135"/>
    </location>
</feature>
<name>A0A919Q0V8_9MICO</name>
<evidence type="ECO:0000256" key="2">
    <source>
        <dbReference type="ARBA" id="ARBA00023008"/>
    </source>
</evidence>
<dbReference type="Proteomes" id="UP000652354">
    <property type="component" value="Unassembled WGS sequence"/>
</dbReference>
<proteinExistence type="predicted"/>
<dbReference type="RefSeq" id="WP_203653289.1">
    <property type="nucleotide sequence ID" value="NZ_BONR01000001.1"/>
</dbReference>
<comment type="caution">
    <text evidence="6">The sequence shown here is derived from an EMBL/GenBank/DDBJ whole genome shotgun (WGS) entry which is preliminary data.</text>
</comment>
<keyword evidence="1" id="KW-0479">Metal-binding</keyword>
<feature type="chain" id="PRO_5039520741" description="Blue (type 1) copper domain-containing protein" evidence="4">
    <location>
        <begin position="26"/>
        <end position="135"/>
    </location>
</feature>
<evidence type="ECO:0000256" key="1">
    <source>
        <dbReference type="ARBA" id="ARBA00022723"/>
    </source>
</evidence>
<dbReference type="InterPro" id="IPR000923">
    <property type="entry name" value="BlueCu_1"/>
</dbReference>
<evidence type="ECO:0000259" key="5">
    <source>
        <dbReference type="Pfam" id="PF00127"/>
    </source>
</evidence>
<reference evidence="6" key="1">
    <citation type="submission" date="2021-01" db="EMBL/GenBank/DDBJ databases">
        <title>Whole genome shotgun sequence of Demequina activiva NBRC 110675.</title>
        <authorList>
            <person name="Komaki H."/>
            <person name="Tamura T."/>
        </authorList>
    </citation>
    <scope>NUCLEOTIDE SEQUENCE</scope>
    <source>
        <strain evidence="6">NBRC 110675</strain>
    </source>
</reference>
<organism evidence="6 7">
    <name type="scientific">Demequina activiva</name>
    <dbReference type="NCBI Taxonomy" id="1582364"/>
    <lineage>
        <taxon>Bacteria</taxon>
        <taxon>Bacillati</taxon>
        <taxon>Actinomycetota</taxon>
        <taxon>Actinomycetes</taxon>
        <taxon>Micrococcales</taxon>
        <taxon>Demequinaceae</taxon>
        <taxon>Demequina</taxon>
    </lineage>
</organism>
<evidence type="ECO:0000313" key="6">
    <source>
        <dbReference type="EMBL" id="GIG53866.1"/>
    </source>
</evidence>
<keyword evidence="4" id="KW-0732">Signal</keyword>
<dbReference type="PROSITE" id="PS00079">
    <property type="entry name" value="MULTICOPPER_OXIDASE1"/>
    <property type="match status" value="1"/>
</dbReference>
<dbReference type="PANTHER" id="PTHR38439">
    <property type="entry name" value="AURACYANIN-B"/>
    <property type="match status" value="1"/>
</dbReference>
<dbReference type="InterPro" id="IPR033138">
    <property type="entry name" value="Cu_oxidase_CS"/>
</dbReference>
<dbReference type="Gene3D" id="2.60.40.420">
    <property type="entry name" value="Cupredoxins - blue copper proteins"/>
    <property type="match status" value="1"/>
</dbReference>
<dbReference type="SUPFAM" id="SSF49503">
    <property type="entry name" value="Cupredoxins"/>
    <property type="match status" value="1"/>
</dbReference>
<feature type="region of interest" description="Disordered" evidence="3">
    <location>
        <begin position="29"/>
        <end position="48"/>
    </location>
</feature>
<protein>
    <recommendedName>
        <fullName evidence="5">Blue (type 1) copper domain-containing protein</fullName>
    </recommendedName>
</protein>
<dbReference type="GO" id="GO:0005507">
    <property type="term" value="F:copper ion binding"/>
    <property type="evidence" value="ECO:0007669"/>
    <property type="project" value="InterPro"/>
</dbReference>
<evidence type="ECO:0000256" key="4">
    <source>
        <dbReference type="SAM" id="SignalP"/>
    </source>
</evidence>
<dbReference type="GO" id="GO:0009055">
    <property type="term" value="F:electron transfer activity"/>
    <property type="evidence" value="ECO:0007669"/>
    <property type="project" value="InterPro"/>
</dbReference>
<dbReference type="InterPro" id="IPR050845">
    <property type="entry name" value="Cu-binding_ET"/>
</dbReference>
<keyword evidence="7" id="KW-1185">Reference proteome</keyword>
<keyword evidence="2" id="KW-0186">Copper</keyword>
<dbReference type="AlphaFoldDB" id="A0A919Q0V8"/>
<dbReference type="EMBL" id="BONR01000001">
    <property type="protein sequence ID" value="GIG53866.1"/>
    <property type="molecule type" value="Genomic_DNA"/>
</dbReference>
<dbReference type="Pfam" id="PF00127">
    <property type="entry name" value="Copper-bind"/>
    <property type="match status" value="1"/>
</dbReference>
<sequence length="135" mass="13656">MSDSTLVRRFTAAVAALLLSLALSACSSSGGDEPSPDSGGDGADSGTPVAVSGFEFGYDLDAPTAAGTYTFELTNDGAMQHDLVIEGGEASGSTAVIAPGDTDSFTVTLEPGEYTLYCSVAGHRSQGMEVTFTVE</sequence>
<evidence type="ECO:0000313" key="7">
    <source>
        <dbReference type="Proteomes" id="UP000652354"/>
    </source>
</evidence>
<dbReference type="PANTHER" id="PTHR38439:SF3">
    <property type="entry name" value="COPPER-RESISTANT CUPROPROTEIN COPI"/>
    <property type="match status" value="1"/>
</dbReference>
<dbReference type="InterPro" id="IPR008972">
    <property type="entry name" value="Cupredoxin"/>
</dbReference>
<evidence type="ECO:0000256" key="3">
    <source>
        <dbReference type="SAM" id="MobiDB-lite"/>
    </source>
</evidence>
<feature type="compositionally biased region" description="Low complexity" evidence="3">
    <location>
        <begin position="29"/>
        <end position="38"/>
    </location>
</feature>